<accession>A0A068R8K2</accession>
<dbReference type="Pfam" id="PF13884">
    <property type="entry name" value="Peptidase_S74"/>
    <property type="match status" value="1"/>
</dbReference>
<evidence type="ECO:0000259" key="1">
    <source>
        <dbReference type="PROSITE" id="PS51688"/>
    </source>
</evidence>
<reference evidence="2" key="1">
    <citation type="submission" date="2013-06" db="EMBL/GenBank/DDBJ databases">
        <authorList>
            <person name="Mazano-Marin A."/>
        </authorList>
    </citation>
    <scope>NUCLEOTIDE SEQUENCE</scope>
    <source>
        <strain evidence="2">SCt-VLC</strain>
    </source>
</reference>
<dbReference type="PROSITE" id="PS51688">
    <property type="entry name" value="ICA"/>
    <property type="match status" value="1"/>
</dbReference>
<sequence length="390" mass="42349">MSAGTLTLTNNSAVVIGEETRFITDLKAGDMVVSVVGGVTYTLPISTVESDTQATLIKVYDGPTQTGAAYSAVPREAMNYITAQLVAETTKALRGMNYDKWNWQKFFTVDDDITITLPDNSQSTGPSARKIINSVANKVDKAELEVKADKIDVDKKADKSEVDKKAERAELDKKADKFDIGTTAGTVAAGDDPRIVNAFSNKGGVLKGMLRIDNRTNEPNGNMSNNSVYLAADPNYNVSHGYYLVSDQYHAYRIIQGGNVFTFKANGQAYAVTWNNTSDIRLKPVREVISNALDKVNAISGYTYIKDGTRSTGLIAQEVEKVLPEVVTTMGDYQLKSDIGALKKGSILKDTKAIAYGEVSGLLVQAIKELTEIVKAQGKEIGSLKSMRRE</sequence>
<feature type="domain" description="Peptidase S74" evidence="1">
    <location>
        <begin position="278"/>
        <end position="381"/>
    </location>
</feature>
<protein>
    <submittedName>
        <fullName evidence="2">Chaperone of endosialidase domain-containing protein</fullName>
    </submittedName>
</protein>
<organism evidence="2">
    <name type="scientific">Serratia symbiotica SCt-VLC</name>
    <dbReference type="NCBI Taxonomy" id="1347341"/>
    <lineage>
        <taxon>Bacteria</taxon>
        <taxon>Pseudomonadati</taxon>
        <taxon>Pseudomonadota</taxon>
        <taxon>Gammaproteobacteria</taxon>
        <taxon>Enterobacterales</taxon>
        <taxon>Yersiniaceae</taxon>
        <taxon>Serratia</taxon>
        <taxon>Serratia symbiotica</taxon>
    </lineage>
</organism>
<dbReference type="AlphaFoldDB" id="A0A068R8K2"/>
<dbReference type="RefSeq" id="WP_061769666.1">
    <property type="nucleotide sequence ID" value="NZ_FR904230.1"/>
</dbReference>
<name>A0A068R8K2_9GAMM</name>
<dbReference type="EMBL" id="FR904230">
    <property type="protein sequence ID" value="CDG46882.1"/>
    <property type="molecule type" value="Genomic_DNA"/>
</dbReference>
<reference evidence="2" key="2">
    <citation type="journal article" date="2014" name="Genome Biol. Evol.">
        <title>Settling down: the genome of Serratia symbiotica from the aphid Cinara tujafilina zooms in on the process of accommodation to a cooperative intracellular life.</title>
        <authorList>
            <person name="Manzano-Marin A."/>
            <person name="Latorre A."/>
        </authorList>
    </citation>
    <scope>NUCLEOTIDE SEQUENCE</scope>
    <source>
        <strain evidence="2">SCt-VLC</strain>
    </source>
</reference>
<dbReference type="InterPro" id="IPR030392">
    <property type="entry name" value="S74_ICA"/>
</dbReference>
<evidence type="ECO:0000313" key="2">
    <source>
        <dbReference type="EMBL" id="CDG46882.1"/>
    </source>
</evidence>
<proteinExistence type="predicted"/>
<dbReference type="OrthoDB" id="6683604at2"/>
<gene>
    <name evidence="2" type="ORF">SCTVLC_0094</name>
</gene>